<dbReference type="GO" id="GO:0022857">
    <property type="term" value="F:transmembrane transporter activity"/>
    <property type="evidence" value="ECO:0007669"/>
    <property type="project" value="InterPro"/>
</dbReference>
<feature type="transmembrane region" description="Helical" evidence="6">
    <location>
        <begin position="277"/>
        <end position="294"/>
    </location>
</feature>
<feature type="transmembrane region" description="Helical" evidence="6">
    <location>
        <begin position="12"/>
        <end position="31"/>
    </location>
</feature>
<feature type="transmembrane region" description="Helical" evidence="6">
    <location>
        <begin position="118"/>
        <end position="138"/>
    </location>
</feature>
<comment type="subcellular location">
    <subcellularLocation>
        <location evidence="1">Cell membrane</location>
        <topology evidence="1">Multi-pass membrane protein</topology>
    </subcellularLocation>
</comment>
<keyword evidence="3 6" id="KW-0812">Transmembrane</keyword>
<protein>
    <submittedName>
        <fullName evidence="7">ABC transporter permease</fullName>
    </submittedName>
</protein>
<reference evidence="7" key="1">
    <citation type="submission" date="2023-02" db="EMBL/GenBank/DDBJ databases">
        <title>Gut commensal Christensenella minuta modulates host metabolism via a new class of secondary bile acids.</title>
        <authorList>
            <person name="Liu C."/>
        </authorList>
    </citation>
    <scope>NUCLEOTIDE SEQUENCE</scope>
    <source>
        <strain evidence="7">CA70</strain>
    </source>
</reference>
<dbReference type="InterPro" id="IPR001851">
    <property type="entry name" value="ABC_transp_permease"/>
</dbReference>
<accession>A0AAU8ABG0</accession>
<feature type="transmembrane region" description="Helical" evidence="6">
    <location>
        <begin position="300"/>
        <end position="320"/>
    </location>
</feature>
<feature type="transmembrane region" description="Helical" evidence="6">
    <location>
        <begin position="43"/>
        <end position="61"/>
    </location>
</feature>
<evidence type="ECO:0000313" key="7">
    <source>
        <dbReference type="EMBL" id="XCC63359.1"/>
    </source>
</evidence>
<keyword evidence="4 6" id="KW-1133">Transmembrane helix</keyword>
<dbReference type="GO" id="GO:0005886">
    <property type="term" value="C:plasma membrane"/>
    <property type="evidence" value="ECO:0007669"/>
    <property type="project" value="UniProtKB-SubCell"/>
</dbReference>
<dbReference type="Pfam" id="PF02653">
    <property type="entry name" value="BPD_transp_2"/>
    <property type="match status" value="1"/>
</dbReference>
<evidence type="ECO:0000256" key="1">
    <source>
        <dbReference type="ARBA" id="ARBA00004651"/>
    </source>
</evidence>
<evidence type="ECO:0000256" key="2">
    <source>
        <dbReference type="ARBA" id="ARBA00022475"/>
    </source>
</evidence>
<dbReference type="RefSeq" id="WP_079546773.1">
    <property type="nucleotide sequence ID" value="NZ_CP117826.1"/>
</dbReference>
<evidence type="ECO:0000256" key="5">
    <source>
        <dbReference type="ARBA" id="ARBA00023136"/>
    </source>
</evidence>
<feature type="transmembrane region" description="Helical" evidence="6">
    <location>
        <begin position="93"/>
        <end position="111"/>
    </location>
</feature>
<feature type="transmembrane region" description="Helical" evidence="6">
    <location>
        <begin position="172"/>
        <end position="191"/>
    </location>
</feature>
<keyword evidence="5 6" id="KW-0472">Membrane</keyword>
<proteinExistence type="predicted"/>
<dbReference type="PANTHER" id="PTHR32196">
    <property type="entry name" value="ABC TRANSPORTER PERMEASE PROTEIN YPHD-RELATED-RELATED"/>
    <property type="match status" value="1"/>
</dbReference>
<evidence type="ECO:0000256" key="4">
    <source>
        <dbReference type="ARBA" id="ARBA00022989"/>
    </source>
</evidence>
<dbReference type="AlphaFoldDB" id="A0AAU8ABG0"/>
<organism evidence="7">
    <name type="scientific">Christensenella massiliensis</name>
    <dbReference type="NCBI Taxonomy" id="1805714"/>
    <lineage>
        <taxon>Bacteria</taxon>
        <taxon>Bacillati</taxon>
        <taxon>Bacillota</taxon>
        <taxon>Clostridia</taxon>
        <taxon>Christensenellales</taxon>
        <taxon>Christensenellaceae</taxon>
        <taxon>Christensenella</taxon>
    </lineage>
</organism>
<dbReference type="CDD" id="cd06579">
    <property type="entry name" value="TM_PBP1_transp_AraH_like"/>
    <property type="match status" value="1"/>
</dbReference>
<sequence>MDRSISAKHVITQNATLVAAVAIIIAAGIAFDNFFTVVNLSNIFRQASMIGIMAIGSSFVILTGGIDLSAGSLFGFAAVMCGIVDAFCPNPFVMGLIAILTCAGFGALNGFCVTKLRIPPFIVTLAMMSGVQGLGLIITEGGNTLPITAEGFTNIATGTIGSVINDKGLEVGVVPVPAIIMIVGFVIAVIVSKYTTFGRNCYAVGGNEDAAIMKGISVNRTKFLAYLMSGICCGIAGIIVAARTRGGQITVGDGYEMDVIASVVLGGTLLSGGQGKVLNSMWGALIITMIGNIINLNSDVISYLWEGTITGILLLVILVAQSKMQSNKLGAR</sequence>
<name>A0AAU8ABG0_9FIRM</name>
<evidence type="ECO:0000256" key="3">
    <source>
        <dbReference type="ARBA" id="ARBA00022692"/>
    </source>
</evidence>
<evidence type="ECO:0000256" key="6">
    <source>
        <dbReference type="SAM" id="Phobius"/>
    </source>
</evidence>
<gene>
    <name evidence="7" type="ORF">PUP29_05450</name>
</gene>
<feature type="transmembrane region" description="Helical" evidence="6">
    <location>
        <begin position="223"/>
        <end position="242"/>
    </location>
</feature>
<keyword evidence="2" id="KW-1003">Cell membrane</keyword>
<dbReference type="PANTHER" id="PTHR32196:SF72">
    <property type="entry name" value="RIBOSE IMPORT PERMEASE PROTEIN RBSC"/>
    <property type="match status" value="1"/>
</dbReference>
<dbReference type="EMBL" id="CP117826">
    <property type="protein sequence ID" value="XCC63359.1"/>
    <property type="molecule type" value="Genomic_DNA"/>
</dbReference>